<accession>A0A0C9T1P9</accession>
<evidence type="ECO:0000313" key="2">
    <source>
        <dbReference type="EMBL" id="KIJ09615.1"/>
    </source>
</evidence>
<dbReference type="HOGENOM" id="CLU_006344_2_1_1"/>
<proteinExistence type="predicted"/>
<dbReference type="Pfam" id="PF18759">
    <property type="entry name" value="Plavaka"/>
    <property type="match status" value="1"/>
</dbReference>
<gene>
    <name evidence="2" type="ORF">PAXINDRAFT_87235</name>
</gene>
<reference evidence="3" key="2">
    <citation type="submission" date="2015-01" db="EMBL/GenBank/DDBJ databases">
        <title>Evolutionary Origins and Diversification of the Mycorrhizal Mutualists.</title>
        <authorList>
            <consortium name="DOE Joint Genome Institute"/>
            <consortium name="Mycorrhizal Genomics Consortium"/>
            <person name="Kohler A."/>
            <person name="Kuo A."/>
            <person name="Nagy L.G."/>
            <person name="Floudas D."/>
            <person name="Copeland A."/>
            <person name="Barry K.W."/>
            <person name="Cichocki N."/>
            <person name="Veneault-Fourrey C."/>
            <person name="LaButti K."/>
            <person name="Lindquist E.A."/>
            <person name="Lipzen A."/>
            <person name="Lundell T."/>
            <person name="Morin E."/>
            <person name="Murat C."/>
            <person name="Riley R."/>
            <person name="Ohm R."/>
            <person name="Sun H."/>
            <person name="Tunlid A."/>
            <person name="Henrissat B."/>
            <person name="Grigoriev I.V."/>
            <person name="Hibbett D.S."/>
            <person name="Martin F."/>
        </authorList>
    </citation>
    <scope>NUCLEOTIDE SEQUENCE [LARGE SCALE GENOMIC DNA]</scope>
    <source>
        <strain evidence="3">ATCC 200175</strain>
    </source>
</reference>
<evidence type="ECO:0000313" key="3">
    <source>
        <dbReference type="Proteomes" id="UP000053647"/>
    </source>
</evidence>
<evidence type="ECO:0000256" key="1">
    <source>
        <dbReference type="SAM" id="MobiDB-lite"/>
    </source>
</evidence>
<keyword evidence="3" id="KW-1185">Reference proteome</keyword>
<dbReference type="EMBL" id="KN819447">
    <property type="protein sequence ID" value="KIJ09615.1"/>
    <property type="molecule type" value="Genomic_DNA"/>
</dbReference>
<feature type="compositionally biased region" description="Low complexity" evidence="1">
    <location>
        <begin position="8"/>
        <end position="23"/>
    </location>
</feature>
<dbReference type="AlphaFoldDB" id="A0A0C9T1P9"/>
<feature type="region of interest" description="Disordered" evidence="1">
    <location>
        <begin position="1"/>
        <end position="23"/>
    </location>
</feature>
<dbReference type="OrthoDB" id="2688393at2759"/>
<dbReference type="Proteomes" id="UP000053647">
    <property type="component" value="Unassembled WGS sequence"/>
</dbReference>
<name>A0A0C9T1P9_PAXIN</name>
<dbReference type="InterPro" id="IPR041078">
    <property type="entry name" value="Plavaka"/>
</dbReference>
<organism evidence="2 3">
    <name type="scientific">Paxillus involutus ATCC 200175</name>
    <dbReference type="NCBI Taxonomy" id="664439"/>
    <lineage>
        <taxon>Eukaryota</taxon>
        <taxon>Fungi</taxon>
        <taxon>Dikarya</taxon>
        <taxon>Basidiomycota</taxon>
        <taxon>Agaricomycotina</taxon>
        <taxon>Agaricomycetes</taxon>
        <taxon>Agaricomycetidae</taxon>
        <taxon>Boletales</taxon>
        <taxon>Paxilineae</taxon>
        <taxon>Paxillaceae</taxon>
        <taxon>Paxillus</taxon>
    </lineage>
</organism>
<sequence>MPVDLDSNSEQLQSQPPSPSQPSISLLSRQAKHVVLFEGAAEIYSTGETFLSHFNLDQYSYHHQKNLYYPFAHMDDWQMANYLLTSGLSMRAVDEFLALGLVKKMPLSFWTVKELRGCAEMLPSGPQWNFQIVLMYGHQTRSQVHLYSCDAIDCIESLMNHPFFTGKINFSPYHVYTTAEHLVREYSEWMSSNRAWDMQSKLPNGTTLCGVILSSDKTHITNMCRGKVAHPLLISLANIKMSVHNKASSHTFLLLALMPIPNFISRMRSVFKACLFHQCLDLDLEPLKQAARIGRMMSDPLGNLWHCCTPLASYIVDTLEACMLACV</sequence>
<protein>
    <submittedName>
        <fullName evidence="2">Uncharacterized protein</fullName>
    </submittedName>
</protein>
<reference evidence="2 3" key="1">
    <citation type="submission" date="2014-06" db="EMBL/GenBank/DDBJ databases">
        <authorList>
            <consortium name="DOE Joint Genome Institute"/>
            <person name="Kuo A."/>
            <person name="Kohler A."/>
            <person name="Nagy L.G."/>
            <person name="Floudas D."/>
            <person name="Copeland A."/>
            <person name="Barry K.W."/>
            <person name="Cichocki N."/>
            <person name="Veneault-Fourrey C."/>
            <person name="LaButti K."/>
            <person name="Lindquist E.A."/>
            <person name="Lipzen A."/>
            <person name="Lundell T."/>
            <person name="Morin E."/>
            <person name="Murat C."/>
            <person name="Sun H."/>
            <person name="Tunlid A."/>
            <person name="Henrissat B."/>
            <person name="Grigoriev I.V."/>
            <person name="Hibbett D.S."/>
            <person name="Martin F."/>
            <person name="Nordberg H.P."/>
            <person name="Cantor M.N."/>
            <person name="Hua S.X."/>
        </authorList>
    </citation>
    <scope>NUCLEOTIDE SEQUENCE [LARGE SCALE GENOMIC DNA]</scope>
    <source>
        <strain evidence="2 3">ATCC 200175</strain>
    </source>
</reference>